<protein>
    <recommendedName>
        <fullName evidence="4">DUF969 domain-containing protein</fullName>
    </recommendedName>
</protein>
<dbReference type="EMBL" id="CP012117">
    <property type="protein sequence ID" value="ANP27166.1"/>
    <property type="molecule type" value="Genomic_DNA"/>
</dbReference>
<feature type="transmembrane region" description="Helical" evidence="1">
    <location>
        <begin position="160"/>
        <end position="180"/>
    </location>
</feature>
<keyword evidence="1" id="KW-0812">Transmembrane</keyword>
<dbReference type="InterPro" id="IPR010374">
    <property type="entry name" value="DUF969"/>
</dbReference>
<dbReference type="STRING" id="1630135.DAD186_06110"/>
<evidence type="ECO:0000313" key="3">
    <source>
        <dbReference type="Proteomes" id="UP000092596"/>
    </source>
</evidence>
<feature type="transmembrane region" description="Helical" evidence="1">
    <location>
        <begin position="192"/>
        <end position="213"/>
    </location>
</feature>
<dbReference type="AlphaFoldDB" id="A0A1B0ZGV7"/>
<evidence type="ECO:0000256" key="1">
    <source>
        <dbReference type="SAM" id="Phobius"/>
    </source>
</evidence>
<keyword evidence="1" id="KW-1133">Transmembrane helix</keyword>
<reference evidence="2 3" key="1">
    <citation type="submission" date="2015-06" db="EMBL/GenBank/DDBJ databases">
        <title>Investigation of pathophysiology for high-risk pregnancy and development of treatment modality based on it.</title>
        <authorList>
            <person name="Kim B.-C."/>
            <person name="Lim S."/>
        </authorList>
    </citation>
    <scope>NUCLEOTIDE SEQUENCE [LARGE SCALE GENOMIC DNA]</scope>
    <source>
        <strain evidence="2 3">AD1-86</strain>
    </source>
</reference>
<feature type="transmembrane region" description="Helical" evidence="1">
    <location>
        <begin position="7"/>
        <end position="37"/>
    </location>
</feature>
<name>A0A1B0ZGV7_9MICO</name>
<feature type="transmembrane region" description="Helical" evidence="1">
    <location>
        <begin position="57"/>
        <end position="76"/>
    </location>
</feature>
<dbReference type="Pfam" id="PF06149">
    <property type="entry name" value="DUF969"/>
    <property type="match status" value="1"/>
</dbReference>
<evidence type="ECO:0008006" key="4">
    <source>
        <dbReference type="Google" id="ProtNLM"/>
    </source>
</evidence>
<evidence type="ECO:0000313" key="2">
    <source>
        <dbReference type="EMBL" id="ANP27166.1"/>
    </source>
</evidence>
<dbReference type="Proteomes" id="UP000092596">
    <property type="component" value="Chromosome"/>
</dbReference>
<accession>A0A1B0ZGV7</accession>
<sequence length="237" mass="24953">MEYLKLIGIVIIVVGFVLKRDTLAVVVVAGLVTGLVAGLSPLELLTLLGQSFTDQRVATLFILTLPVVGICERYGLKQKAVDLIGSVKNATTGTVLSLYQLIRAVAIAFSVQLGGHPQFVRPLISPMAEGAAEAKFGSITEKQRDSIKGASAAADNFGNFFAQNLFLGAPGVLLIVSTMAEQGYTQVTPLSVALWSIPVAIATMIFGVVRNFLLDRRLRTESTSGTASAGTEGSVKA</sequence>
<proteinExistence type="predicted"/>
<organism evidence="2 3">
    <name type="scientific">Dermabacter vaginalis</name>
    <dbReference type="NCBI Taxonomy" id="1630135"/>
    <lineage>
        <taxon>Bacteria</taxon>
        <taxon>Bacillati</taxon>
        <taxon>Actinomycetota</taxon>
        <taxon>Actinomycetes</taxon>
        <taxon>Micrococcales</taxon>
        <taxon>Dermabacteraceae</taxon>
        <taxon>Dermabacter</taxon>
    </lineage>
</organism>
<keyword evidence="1" id="KW-0472">Membrane</keyword>
<dbReference type="RefSeq" id="WP_065247441.1">
    <property type="nucleotide sequence ID" value="NZ_CP012117.1"/>
</dbReference>
<dbReference type="PATRIC" id="fig|1630135.4.peg.609"/>
<dbReference type="KEGG" id="dva:DAD186_06110"/>
<gene>
    <name evidence="2" type="ORF">DAD186_06110</name>
</gene>